<comment type="caution">
    <text evidence="2">The sequence shown here is derived from an EMBL/GenBank/DDBJ whole genome shotgun (WGS) entry which is preliminary data.</text>
</comment>
<evidence type="ECO:0000313" key="3">
    <source>
        <dbReference type="Proteomes" id="UP000619788"/>
    </source>
</evidence>
<dbReference type="EMBL" id="BOOJ01000053">
    <property type="protein sequence ID" value="GIH95567.1"/>
    <property type="molecule type" value="Genomic_DNA"/>
</dbReference>
<dbReference type="Proteomes" id="UP000619788">
    <property type="component" value="Unassembled WGS sequence"/>
</dbReference>
<protein>
    <submittedName>
        <fullName evidence="2">Uncharacterized protein</fullName>
    </submittedName>
</protein>
<evidence type="ECO:0000256" key="1">
    <source>
        <dbReference type="SAM" id="MobiDB-lite"/>
    </source>
</evidence>
<feature type="region of interest" description="Disordered" evidence="1">
    <location>
        <begin position="1"/>
        <end position="82"/>
    </location>
</feature>
<proteinExistence type="predicted"/>
<dbReference type="AlphaFoldDB" id="A0A8J3WPE0"/>
<name>A0A8J3WPE0_9ACTN</name>
<organism evidence="2 3">
    <name type="scientific">Planobispora siamensis</name>
    <dbReference type="NCBI Taxonomy" id="936338"/>
    <lineage>
        <taxon>Bacteria</taxon>
        <taxon>Bacillati</taxon>
        <taxon>Actinomycetota</taxon>
        <taxon>Actinomycetes</taxon>
        <taxon>Streptosporangiales</taxon>
        <taxon>Streptosporangiaceae</taxon>
        <taxon>Planobispora</taxon>
    </lineage>
</organism>
<sequence length="82" mass="8359">MNDTERDESWVPDSGGPADQRMEDAVGSAGSMTETSYPDEPQNPADRASGIGSAMPAESSGLGETTGRGAEGRVEGAPETEG</sequence>
<accession>A0A8J3WPE0</accession>
<keyword evidence="3" id="KW-1185">Reference proteome</keyword>
<evidence type="ECO:0000313" key="2">
    <source>
        <dbReference type="EMBL" id="GIH95567.1"/>
    </source>
</evidence>
<gene>
    <name evidence="2" type="ORF">Psi01_61970</name>
</gene>
<reference evidence="2 3" key="1">
    <citation type="submission" date="2021-01" db="EMBL/GenBank/DDBJ databases">
        <title>Whole genome shotgun sequence of Planobispora siamensis NBRC 107568.</title>
        <authorList>
            <person name="Komaki H."/>
            <person name="Tamura T."/>
        </authorList>
    </citation>
    <scope>NUCLEOTIDE SEQUENCE [LARGE SCALE GENOMIC DNA]</scope>
    <source>
        <strain evidence="2 3">NBRC 107568</strain>
    </source>
</reference>
<dbReference type="RefSeq" id="WP_204067651.1">
    <property type="nucleotide sequence ID" value="NZ_BOOJ01000053.1"/>
</dbReference>